<evidence type="ECO:0000313" key="2">
    <source>
        <dbReference type="EMBL" id="KHJ83395.1"/>
    </source>
</evidence>
<feature type="chain" id="PRO_5002060995" description="Peptidase M13 N-terminal domain-containing protein" evidence="1">
    <location>
        <begin position="17"/>
        <end position="93"/>
    </location>
</feature>
<evidence type="ECO:0000256" key="1">
    <source>
        <dbReference type="SAM" id="SignalP"/>
    </source>
</evidence>
<dbReference type="AlphaFoldDB" id="A0A0B1SJI4"/>
<reference evidence="2 3" key="1">
    <citation type="submission" date="2014-03" db="EMBL/GenBank/DDBJ databases">
        <title>Draft genome of the hookworm Oesophagostomum dentatum.</title>
        <authorList>
            <person name="Mitreva M."/>
        </authorList>
    </citation>
    <scope>NUCLEOTIDE SEQUENCE [LARGE SCALE GENOMIC DNA]</scope>
    <source>
        <strain evidence="2 3">OD-Hann</strain>
    </source>
</reference>
<keyword evidence="1" id="KW-0732">Signal</keyword>
<dbReference type="Proteomes" id="UP000053660">
    <property type="component" value="Unassembled WGS sequence"/>
</dbReference>
<name>A0A0B1SJI4_OESDE</name>
<sequence length="93" mass="10845">MKPLLVVISLIGLGLAEPNNMYRPLLSLFNSVYDQYQSPLRQETHRALRGLYLEAATYYNAERIDIPVDWEDESYEKFEKMLNDDIVYARVSA</sequence>
<keyword evidence="3" id="KW-1185">Reference proteome</keyword>
<organism evidence="2 3">
    <name type="scientific">Oesophagostomum dentatum</name>
    <name type="common">Nodular worm</name>
    <dbReference type="NCBI Taxonomy" id="61180"/>
    <lineage>
        <taxon>Eukaryota</taxon>
        <taxon>Metazoa</taxon>
        <taxon>Ecdysozoa</taxon>
        <taxon>Nematoda</taxon>
        <taxon>Chromadorea</taxon>
        <taxon>Rhabditida</taxon>
        <taxon>Rhabditina</taxon>
        <taxon>Rhabditomorpha</taxon>
        <taxon>Strongyloidea</taxon>
        <taxon>Strongylidae</taxon>
        <taxon>Oesophagostomum</taxon>
    </lineage>
</organism>
<dbReference type="EMBL" id="KN573664">
    <property type="protein sequence ID" value="KHJ83395.1"/>
    <property type="molecule type" value="Genomic_DNA"/>
</dbReference>
<evidence type="ECO:0000313" key="3">
    <source>
        <dbReference type="Proteomes" id="UP000053660"/>
    </source>
</evidence>
<proteinExistence type="predicted"/>
<protein>
    <recommendedName>
        <fullName evidence="4">Peptidase M13 N-terminal domain-containing protein</fullName>
    </recommendedName>
</protein>
<evidence type="ECO:0008006" key="4">
    <source>
        <dbReference type="Google" id="ProtNLM"/>
    </source>
</evidence>
<feature type="signal peptide" evidence="1">
    <location>
        <begin position="1"/>
        <end position="16"/>
    </location>
</feature>
<gene>
    <name evidence="2" type="ORF">OESDEN_16908</name>
</gene>
<accession>A0A0B1SJI4</accession>